<dbReference type="Proteomes" id="UP000503162">
    <property type="component" value="Chromosome"/>
</dbReference>
<sequence length="51" mass="5787">MSAADYLKLFMLFGIAIGIVLNRRLARSSVALRIANKHYVDQTDRMFGLND</sequence>
<name>A0A6G8IER3_9BURK</name>
<keyword evidence="1" id="KW-1133">Transmembrane helix</keyword>
<dbReference type="RefSeq" id="WP_166225870.1">
    <property type="nucleotide sequence ID" value="NZ_CP049989.1"/>
</dbReference>
<keyword evidence="1" id="KW-0812">Transmembrane</keyword>
<keyword evidence="3" id="KW-1185">Reference proteome</keyword>
<dbReference type="KEGG" id="hcz:G9Q37_05830"/>
<feature type="transmembrane region" description="Helical" evidence="1">
    <location>
        <begin position="6"/>
        <end position="25"/>
    </location>
</feature>
<reference evidence="2 3" key="1">
    <citation type="submission" date="2020-03" db="EMBL/GenBank/DDBJ databases">
        <title>Hydrogenophaga sp. nov. isolated from cyanobacterial mat.</title>
        <authorList>
            <person name="Thorat V."/>
            <person name="Kirdat K."/>
            <person name="Tiwarekar B."/>
            <person name="Costa E.D."/>
            <person name="Yadav A."/>
        </authorList>
    </citation>
    <scope>NUCLEOTIDE SEQUENCE [LARGE SCALE GENOMIC DNA]</scope>
    <source>
        <strain evidence="2 3">BA0156</strain>
    </source>
</reference>
<evidence type="ECO:0000256" key="1">
    <source>
        <dbReference type="SAM" id="Phobius"/>
    </source>
</evidence>
<evidence type="ECO:0000313" key="3">
    <source>
        <dbReference type="Proteomes" id="UP000503162"/>
    </source>
</evidence>
<gene>
    <name evidence="2" type="ORF">G9Q37_05830</name>
</gene>
<evidence type="ECO:0000313" key="2">
    <source>
        <dbReference type="EMBL" id="QIM51694.1"/>
    </source>
</evidence>
<dbReference type="EMBL" id="CP049989">
    <property type="protein sequence ID" value="QIM51694.1"/>
    <property type="molecule type" value="Genomic_DNA"/>
</dbReference>
<proteinExistence type="predicted"/>
<protein>
    <submittedName>
        <fullName evidence="2">Uncharacterized protein</fullName>
    </submittedName>
</protein>
<dbReference type="AlphaFoldDB" id="A0A6G8IER3"/>
<accession>A0A6G8IER3</accession>
<keyword evidence="1" id="KW-0472">Membrane</keyword>
<organism evidence="2 3">
    <name type="scientific">Hydrogenophaga crocea</name>
    <dbReference type="NCBI Taxonomy" id="2716225"/>
    <lineage>
        <taxon>Bacteria</taxon>
        <taxon>Pseudomonadati</taxon>
        <taxon>Pseudomonadota</taxon>
        <taxon>Betaproteobacteria</taxon>
        <taxon>Burkholderiales</taxon>
        <taxon>Comamonadaceae</taxon>
        <taxon>Hydrogenophaga</taxon>
    </lineage>
</organism>